<proteinExistence type="predicted"/>
<protein>
    <submittedName>
        <fullName evidence="2">Uncharacterized protein</fullName>
    </submittedName>
</protein>
<gene>
    <name evidence="2" type="ORF">CKO28_00450</name>
</gene>
<name>A0ABS1D843_9PROT</name>
<organism evidence="2 3">
    <name type="scientific">Rhodovibrio sodomensis</name>
    <dbReference type="NCBI Taxonomy" id="1088"/>
    <lineage>
        <taxon>Bacteria</taxon>
        <taxon>Pseudomonadati</taxon>
        <taxon>Pseudomonadota</taxon>
        <taxon>Alphaproteobacteria</taxon>
        <taxon>Rhodospirillales</taxon>
        <taxon>Rhodovibrionaceae</taxon>
        <taxon>Rhodovibrio</taxon>
    </lineage>
</organism>
<reference evidence="2 3" key="1">
    <citation type="journal article" date="2020" name="Microorganisms">
        <title>Osmotic Adaptation and Compatible Solute Biosynthesis of Phototrophic Bacteria as Revealed from Genome Analyses.</title>
        <authorList>
            <person name="Imhoff J.F."/>
            <person name="Rahn T."/>
            <person name="Kunzel S."/>
            <person name="Keller A."/>
            <person name="Neulinger S.C."/>
        </authorList>
    </citation>
    <scope>NUCLEOTIDE SEQUENCE [LARGE SCALE GENOMIC DNA]</scope>
    <source>
        <strain evidence="2 3">DSM 9895</strain>
    </source>
</reference>
<evidence type="ECO:0000256" key="1">
    <source>
        <dbReference type="SAM" id="MobiDB-lite"/>
    </source>
</evidence>
<dbReference type="EMBL" id="NRRL01000001">
    <property type="protein sequence ID" value="MBK1666510.1"/>
    <property type="molecule type" value="Genomic_DNA"/>
</dbReference>
<dbReference type="RefSeq" id="WP_200338560.1">
    <property type="nucleotide sequence ID" value="NZ_NRRL01000001.1"/>
</dbReference>
<evidence type="ECO:0000313" key="2">
    <source>
        <dbReference type="EMBL" id="MBK1666510.1"/>
    </source>
</evidence>
<comment type="caution">
    <text evidence="2">The sequence shown here is derived from an EMBL/GenBank/DDBJ whole genome shotgun (WGS) entry which is preliminary data.</text>
</comment>
<dbReference type="Proteomes" id="UP001296873">
    <property type="component" value="Unassembled WGS sequence"/>
</dbReference>
<keyword evidence="3" id="KW-1185">Reference proteome</keyword>
<evidence type="ECO:0000313" key="3">
    <source>
        <dbReference type="Proteomes" id="UP001296873"/>
    </source>
</evidence>
<feature type="region of interest" description="Disordered" evidence="1">
    <location>
        <begin position="214"/>
        <end position="239"/>
    </location>
</feature>
<sequence>MTDVIHLIFPGELIDAASAVLTGTGDPDTGRLPLETRASNAEVEVHGKISPIRHGHVEQQVIVKPAAGGDGRTLGCKTVSLKAPLATSPIGEITTTGVGGKPLQVLICSDHVTLEVPGGQADDIQAILDGDRAADEKAGACLYSYTADFGGGYQADINVVAGGDGELPYIDASLFLNGSELDTLEPDEVLLGEHSFCHDDLTFAVTLIRGRDKTPVVRPTQQAKPARPRPRKSGSAVWI</sequence>
<accession>A0ABS1D843</accession>